<sequence>MFARFFLFALLAVPAVLAAGTPSPLPDVPTRVRRDTDSLVNPTGVVTRSLPLSPADAHGLTNAQRLARGLPPRSPRFNTRRRALQARQSATPCSLTQVTGIVQIDDAASGNSIGYLSRTANAFGEYELTTDASAALSVALRRCDSLTDPFELGALNGLADYPYVGGVTGFANSDDNLQQGSGNYVYLSGTSSVPRGPAQNAPNAFSQASGRPEDVESAIWTVPDNVNADAPTPLVPAWVNTDGSVASGTVIAYVASSDAFVLTGDQTAFSSRFGAVQAVTFTFVPNSA</sequence>
<keyword evidence="3" id="KW-1185">Reference proteome</keyword>
<reference evidence="2" key="1">
    <citation type="submission" date="2022-11" db="EMBL/GenBank/DDBJ databases">
        <title>Genome Sequence of Cubamyces cubensis.</title>
        <authorList>
            <person name="Buettner E."/>
        </authorList>
    </citation>
    <scope>NUCLEOTIDE SEQUENCE</scope>
    <source>
        <strain evidence="2">MPL-01</strain>
    </source>
</reference>
<feature type="chain" id="PRO_5042024764" evidence="1">
    <location>
        <begin position="19"/>
        <end position="288"/>
    </location>
</feature>
<protein>
    <submittedName>
        <fullName evidence="2">Uncharacterized protein</fullName>
    </submittedName>
</protein>
<organism evidence="2 3">
    <name type="scientific">Trametes cubensis</name>
    <dbReference type="NCBI Taxonomy" id="1111947"/>
    <lineage>
        <taxon>Eukaryota</taxon>
        <taxon>Fungi</taxon>
        <taxon>Dikarya</taxon>
        <taxon>Basidiomycota</taxon>
        <taxon>Agaricomycotina</taxon>
        <taxon>Agaricomycetes</taxon>
        <taxon>Polyporales</taxon>
        <taxon>Polyporaceae</taxon>
        <taxon>Trametes</taxon>
    </lineage>
</organism>
<name>A0AAD7TMP0_9APHY</name>
<evidence type="ECO:0000256" key="1">
    <source>
        <dbReference type="SAM" id="SignalP"/>
    </source>
</evidence>
<accession>A0AAD7TMP0</accession>
<evidence type="ECO:0000313" key="3">
    <source>
        <dbReference type="Proteomes" id="UP001215151"/>
    </source>
</evidence>
<proteinExistence type="predicted"/>
<feature type="signal peptide" evidence="1">
    <location>
        <begin position="1"/>
        <end position="18"/>
    </location>
</feature>
<dbReference type="AlphaFoldDB" id="A0AAD7TMP0"/>
<dbReference type="EMBL" id="JAPEVG010000320">
    <property type="protein sequence ID" value="KAJ8468806.1"/>
    <property type="molecule type" value="Genomic_DNA"/>
</dbReference>
<gene>
    <name evidence="2" type="ORF">ONZ51_g9407</name>
</gene>
<evidence type="ECO:0000313" key="2">
    <source>
        <dbReference type="EMBL" id="KAJ8468806.1"/>
    </source>
</evidence>
<dbReference type="Proteomes" id="UP001215151">
    <property type="component" value="Unassembled WGS sequence"/>
</dbReference>
<keyword evidence="1" id="KW-0732">Signal</keyword>
<comment type="caution">
    <text evidence="2">The sequence shown here is derived from an EMBL/GenBank/DDBJ whole genome shotgun (WGS) entry which is preliminary data.</text>
</comment>